<name>A0ABQ8T9A5_PERAM</name>
<dbReference type="PANTHER" id="PTHR47272:SF2">
    <property type="entry name" value="PIGGYBAC TRANSPOSABLE ELEMENT-DERIVED PROTEIN 3-LIKE"/>
    <property type="match status" value="1"/>
</dbReference>
<evidence type="ECO:0000259" key="2">
    <source>
        <dbReference type="Pfam" id="PF04236"/>
    </source>
</evidence>
<feature type="domain" description="Transposase Tc5 C-terminal" evidence="2">
    <location>
        <begin position="311"/>
        <end position="341"/>
    </location>
</feature>
<dbReference type="InterPro" id="IPR007350">
    <property type="entry name" value="Transposase_Tc5_C"/>
</dbReference>
<keyword evidence="5" id="KW-1185">Reference proteome</keyword>
<dbReference type="InterPro" id="IPR029526">
    <property type="entry name" value="PGBD"/>
</dbReference>
<comment type="caution">
    <text evidence="4">The sequence shown here is derived from an EMBL/GenBank/DDBJ whole genome shotgun (WGS) entry which is preliminary data.</text>
</comment>
<protein>
    <recommendedName>
        <fullName evidence="6">PiggyBac transposable element-derived protein domain-containing protein</fullName>
    </recommendedName>
</protein>
<dbReference type="PANTHER" id="PTHR47272">
    <property type="entry name" value="DDE_TNP_1_7 DOMAIN-CONTAINING PROTEIN"/>
    <property type="match status" value="1"/>
</dbReference>
<feature type="compositionally biased region" description="Acidic residues" evidence="1">
    <location>
        <begin position="263"/>
        <end position="277"/>
    </location>
</feature>
<dbReference type="Pfam" id="PF04236">
    <property type="entry name" value="Transp_Tc5_C"/>
    <property type="match status" value="1"/>
</dbReference>
<evidence type="ECO:0000313" key="5">
    <source>
        <dbReference type="Proteomes" id="UP001148838"/>
    </source>
</evidence>
<dbReference type="Proteomes" id="UP001148838">
    <property type="component" value="Unassembled WGS sequence"/>
</dbReference>
<dbReference type="Pfam" id="PF13843">
    <property type="entry name" value="DDE_Tnp_1_7"/>
    <property type="match status" value="1"/>
</dbReference>
<evidence type="ECO:0000256" key="1">
    <source>
        <dbReference type="SAM" id="MobiDB-lite"/>
    </source>
</evidence>
<feature type="domain" description="PiggyBac transposable element-derived protein" evidence="3">
    <location>
        <begin position="50"/>
        <end position="219"/>
    </location>
</feature>
<gene>
    <name evidence="4" type="ORF">ANN_04136</name>
</gene>
<reference evidence="4 5" key="1">
    <citation type="journal article" date="2022" name="Allergy">
        <title>Genome assembly and annotation of Periplaneta americana reveal a comprehensive cockroach allergen profile.</title>
        <authorList>
            <person name="Wang L."/>
            <person name="Xiong Q."/>
            <person name="Saelim N."/>
            <person name="Wang L."/>
            <person name="Nong W."/>
            <person name="Wan A.T."/>
            <person name="Shi M."/>
            <person name="Liu X."/>
            <person name="Cao Q."/>
            <person name="Hui J.H.L."/>
            <person name="Sookrung N."/>
            <person name="Leung T.F."/>
            <person name="Tungtrongchitr A."/>
            <person name="Tsui S.K.W."/>
        </authorList>
    </citation>
    <scope>NUCLEOTIDE SEQUENCE [LARGE SCALE GENOMIC DNA]</scope>
    <source>
        <strain evidence="4">PWHHKU_190912</strain>
    </source>
</reference>
<accession>A0ABQ8T9A5</accession>
<dbReference type="EMBL" id="JAJSOF020000013">
    <property type="protein sequence ID" value="KAJ4442549.1"/>
    <property type="molecule type" value="Genomic_DNA"/>
</dbReference>
<evidence type="ECO:0000259" key="3">
    <source>
        <dbReference type="Pfam" id="PF13843"/>
    </source>
</evidence>
<evidence type="ECO:0008006" key="6">
    <source>
        <dbReference type="Google" id="ProtNLM"/>
    </source>
</evidence>
<sequence length="354" mass="41454">MLARVRNACLENPRPKEISIDEQMIPFHGQVRMKQFVRGKPQPVGLKISGRVVLKLCDSLPAGSSIFIDRYFTSVPVLETLLSHRNIFCTGTIMSNRIPRSVELKRDNEMKREGRGCHDQVVRLDDKMSIVKWYDNRPIYLGSTICGVSPIEECRRWSKKDSAYIQVPCPYIVKMYNTNMGGVDLLDRILSKYAMRNRTKKWTVRVLHHFFDFAVAAAWIEYRYAAQLNKWPSKDILSYFLFKMDIAENLIYYRREREVQQEHEEESDDAEEEDDGVEQAGSKRKRRATQSLPPKAARIQNAIHMPEMMHNQQKSRSRCRFPGCSSVTYIRCTQCKVFLCFTTERNSFRNFHMK</sequence>
<organism evidence="4 5">
    <name type="scientific">Periplaneta americana</name>
    <name type="common">American cockroach</name>
    <name type="synonym">Blatta americana</name>
    <dbReference type="NCBI Taxonomy" id="6978"/>
    <lineage>
        <taxon>Eukaryota</taxon>
        <taxon>Metazoa</taxon>
        <taxon>Ecdysozoa</taxon>
        <taxon>Arthropoda</taxon>
        <taxon>Hexapoda</taxon>
        <taxon>Insecta</taxon>
        <taxon>Pterygota</taxon>
        <taxon>Neoptera</taxon>
        <taxon>Polyneoptera</taxon>
        <taxon>Dictyoptera</taxon>
        <taxon>Blattodea</taxon>
        <taxon>Blattoidea</taxon>
        <taxon>Blattidae</taxon>
        <taxon>Blattinae</taxon>
        <taxon>Periplaneta</taxon>
    </lineage>
</organism>
<evidence type="ECO:0000313" key="4">
    <source>
        <dbReference type="EMBL" id="KAJ4442549.1"/>
    </source>
</evidence>
<feature type="region of interest" description="Disordered" evidence="1">
    <location>
        <begin position="261"/>
        <end position="304"/>
    </location>
</feature>
<proteinExistence type="predicted"/>